<name>A0A166JFA7_9AGAM</name>
<accession>A0A166JFA7</accession>
<dbReference type="EMBL" id="KV417552">
    <property type="protein sequence ID" value="KZP20800.1"/>
    <property type="molecule type" value="Genomic_DNA"/>
</dbReference>
<organism evidence="1 2">
    <name type="scientific">Athelia psychrophila</name>
    <dbReference type="NCBI Taxonomy" id="1759441"/>
    <lineage>
        <taxon>Eukaryota</taxon>
        <taxon>Fungi</taxon>
        <taxon>Dikarya</taxon>
        <taxon>Basidiomycota</taxon>
        <taxon>Agaricomycotina</taxon>
        <taxon>Agaricomycetes</taxon>
        <taxon>Agaricomycetidae</taxon>
        <taxon>Atheliales</taxon>
        <taxon>Atheliaceae</taxon>
        <taxon>Athelia</taxon>
    </lineage>
</organism>
<dbReference type="Proteomes" id="UP000076532">
    <property type="component" value="Unassembled WGS sequence"/>
</dbReference>
<protein>
    <submittedName>
        <fullName evidence="1">Uncharacterized protein</fullName>
    </submittedName>
</protein>
<gene>
    <name evidence="1" type="ORF">FIBSPDRAFT_861232</name>
</gene>
<sequence>MGGDIQDRRLRELYASYDHDRGHPRLLTRQMVELNELIPISRYLHSRSLAHSIFTTPIPHSDLTNAYSASRRDSFPYNHQLNLSVSASTLKSCTTPYPQHS</sequence>
<dbReference type="AlphaFoldDB" id="A0A166JFA7"/>
<reference evidence="1 2" key="1">
    <citation type="journal article" date="2016" name="Mol. Biol. Evol.">
        <title>Comparative Genomics of Early-Diverging Mushroom-Forming Fungi Provides Insights into the Origins of Lignocellulose Decay Capabilities.</title>
        <authorList>
            <person name="Nagy L.G."/>
            <person name="Riley R."/>
            <person name="Tritt A."/>
            <person name="Adam C."/>
            <person name="Daum C."/>
            <person name="Floudas D."/>
            <person name="Sun H."/>
            <person name="Yadav J.S."/>
            <person name="Pangilinan J."/>
            <person name="Larsson K.H."/>
            <person name="Matsuura K."/>
            <person name="Barry K."/>
            <person name="Labutti K."/>
            <person name="Kuo R."/>
            <person name="Ohm R.A."/>
            <person name="Bhattacharya S.S."/>
            <person name="Shirouzu T."/>
            <person name="Yoshinaga Y."/>
            <person name="Martin F.M."/>
            <person name="Grigoriev I.V."/>
            <person name="Hibbett D.S."/>
        </authorList>
    </citation>
    <scope>NUCLEOTIDE SEQUENCE [LARGE SCALE GENOMIC DNA]</scope>
    <source>
        <strain evidence="1 2">CBS 109695</strain>
    </source>
</reference>
<evidence type="ECO:0000313" key="1">
    <source>
        <dbReference type="EMBL" id="KZP20800.1"/>
    </source>
</evidence>
<keyword evidence="2" id="KW-1185">Reference proteome</keyword>
<proteinExistence type="predicted"/>
<evidence type="ECO:0000313" key="2">
    <source>
        <dbReference type="Proteomes" id="UP000076532"/>
    </source>
</evidence>